<comment type="caution">
    <text evidence="1">The sequence shown here is derived from an EMBL/GenBank/DDBJ whole genome shotgun (WGS) entry which is preliminary data.</text>
</comment>
<name>A0A9D1P169_9FIRM</name>
<sequence length="166" mass="19171">MGCNEVPIIKDDTGSHIYNRMLIFTCEHHVPKEDIDPYIFDKMLSESSAIVSWGLEGLHRLIENQFAFTESSAMQEAVEKYRKEADPVYQFITTAGYVVTQDRHERVLATALNEEFISFCRNNHIIFDFTPKNIRARLEKLGILYRAKGTIGDRHGVGIYEFITHK</sequence>
<evidence type="ECO:0000313" key="2">
    <source>
        <dbReference type="Proteomes" id="UP000824169"/>
    </source>
</evidence>
<reference evidence="1" key="2">
    <citation type="journal article" date="2021" name="PeerJ">
        <title>Extensive microbial diversity within the chicken gut microbiome revealed by metagenomics and culture.</title>
        <authorList>
            <person name="Gilroy R."/>
            <person name="Ravi A."/>
            <person name="Getino M."/>
            <person name="Pursley I."/>
            <person name="Horton D.L."/>
            <person name="Alikhan N.F."/>
            <person name="Baker D."/>
            <person name="Gharbi K."/>
            <person name="Hall N."/>
            <person name="Watson M."/>
            <person name="Adriaenssens E.M."/>
            <person name="Foster-Nyarko E."/>
            <person name="Jarju S."/>
            <person name="Secka A."/>
            <person name="Antonio M."/>
            <person name="Oren A."/>
            <person name="Chaudhuri R.R."/>
            <person name="La Ragione R."/>
            <person name="Hildebrand F."/>
            <person name="Pallen M.J."/>
        </authorList>
    </citation>
    <scope>NUCLEOTIDE SEQUENCE</scope>
    <source>
        <strain evidence="1">CHK188-20938</strain>
    </source>
</reference>
<accession>A0A9D1P169</accession>
<gene>
    <name evidence="1" type="ORF">IAB71_02170</name>
</gene>
<dbReference type="EMBL" id="DVOO01000008">
    <property type="protein sequence ID" value="HIV24585.1"/>
    <property type="molecule type" value="Genomic_DNA"/>
</dbReference>
<evidence type="ECO:0000313" key="1">
    <source>
        <dbReference type="EMBL" id="HIV24585.1"/>
    </source>
</evidence>
<dbReference type="AlphaFoldDB" id="A0A9D1P169"/>
<protein>
    <submittedName>
        <fullName evidence="1">Uncharacterized protein</fullName>
    </submittedName>
</protein>
<proteinExistence type="predicted"/>
<reference evidence="1" key="1">
    <citation type="submission" date="2020-10" db="EMBL/GenBank/DDBJ databases">
        <authorList>
            <person name="Gilroy R."/>
        </authorList>
    </citation>
    <scope>NUCLEOTIDE SEQUENCE</scope>
    <source>
        <strain evidence="1">CHK188-20938</strain>
    </source>
</reference>
<organism evidence="1 2">
    <name type="scientific">Candidatus Scatomonas pullistercoris</name>
    <dbReference type="NCBI Taxonomy" id="2840920"/>
    <lineage>
        <taxon>Bacteria</taxon>
        <taxon>Bacillati</taxon>
        <taxon>Bacillota</taxon>
        <taxon>Clostridia</taxon>
        <taxon>Lachnospirales</taxon>
        <taxon>Lachnospiraceae</taxon>
        <taxon>Lachnospiraceae incertae sedis</taxon>
        <taxon>Candidatus Scatomonas</taxon>
    </lineage>
</organism>
<dbReference type="Proteomes" id="UP000824169">
    <property type="component" value="Unassembled WGS sequence"/>
</dbReference>